<dbReference type="FunFam" id="3.40.47.10:FF:000019">
    <property type="entry name" value="Polyketide synthase type I"/>
    <property type="match status" value="1"/>
</dbReference>
<dbReference type="InterPro" id="IPR042104">
    <property type="entry name" value="PKS_dehydratase_sf"/>
</dbReference>
<dbReference type="InterPro" id="IPR013968">
    <property type="entry name" value="PKS_KR"/>
</dbReference>
<dbReference type="SUPFAM" id="SSF47336">
    <property type="entry name" value="ACP-like"/>
    <property type="match status" value="2"/>
</dbReference>
<evidence type="ECO:0000256" key="6">
    <source>
        <dbReference type="ARBA" id="ARBA00023268"/>
    </source>
</evidence>
<feature type="domain" description="Carrier" evidence="9">
    <location>
        <begin position="2830"/>
        <end position="2906"/>
    </location>
</feature>
<evidence type="ECO:0000256" key="7">
    <source>
        <dbReference type="ARBA" id="ARBA00023315"/>
    </source>
</evidence>
<feature type="domain" description="Carrier" evidence="9">
    <location>
        <begin position="1079"/>
        <end position="1154"/>
    </location>
</feature>
<dbReference type="GO" id="GO:0071770">
    <property type="term" value="P:DIM/DIP cell wall layer assembly"/>
    <property type="evidence" value="ECO:0007669"/>
    <property type="project" value="TreeGrafter"/>
</dbReference>
<name>A0A561UJU1_9ACTN</name>
<dbReference type="Pfam" id="PF00698">
    <property type="entry name" value="Acyl_transf_1"/>
    <property type="match status" value="1"/>
</dbReference>
<dbReference type="Gene3D" id="3.40.366.10">
    <property type="entry name" value="Malonyl-Coenzyme A Acyl Carrier Protein, domain 2"/>
    <property type="match status" value="1"/>
</dbReference>
<dbReference type="SUPFAM" id="SSF55048">
    <property type="entry name" value="Probable ACP-binding domain of malonyl-CoA ACP transacylase"/>
    <property type="match status" value="1"/>
</dbReference>
<dbReference type="Proteomes" id="UP000317940">
    <property type="component" value="Unassembled WGS sequence"/>
</dbReference>
<evidence type="ECO:0000256" key="4">
    <source>
        <dbReference type="ARBA" id="ARBA00022679"/>
    </source>
</evidence>
<evidence type="ECO:0000259" key="9">
    <source>
        <dbReference type="PROSITE" id="PS50075"/>
    </source>
</evidence>
<dbReference type="Pfam" id="PF14765">
    <property type="entry name" value="PS-DH"/>
    <property type="match status" value="1"/>
</dbReference>
<evidence type="ECO:0000256" key="3">
    <source>
        <dbReference type="ARBA" id="ARBA00022553"/>
    </source>
</evidence>
<dbReference type="InterPro" id="IPR032821">
    <property type="entry name" value="PKS_assoc"/>
</dbReference>
<dbReference type="Gene3D" id="3.30.70.3290">
    <property type="match status" value="2"/>
</dbReference>
<dbReference type="SMART" id="SM00826">
    <property type="entry name" value="PKS_DH"/>
    <property type="match status" value="1"/>
</dbReference>
<dbReference type="InterPro" id="IPR036736">
    <property type="entry name" value="ACP-like_sf"/>
</dbReference>
<dbReference type="InterPro" id="IPR049552">
    <property type="entry name" value="PKS_DH_N"/>
</dbReference>
<feature type="region of interest" description="N-terminal hotdog fold" evidence="8">
    <location>
        <begin position="2071"/>
        <end position="2187"/>
    </location>
</feature>
<dbReference type="PROSITE" id="PS52004">
    <property type="entry name" value="KS3_2"/>
    <property type="match status" value="2"/>
</dbReference>
<gene>
    <name evidence="12" type="ORF">FHX73_113481</name>
</gene>
<dbReference type="Gene3D" id="1.10.1200.10">
    <property type="entry name" value="ACP-like"/>
    <property type="match status" value="2"/>
</dbReference>
<dbReference type="InterPro" id="IPR014030">
    <property type="entry name" value="Ketoacyl_synth_N"/>
</dbReference>
<dbReference type="GO" id="GO:0004315">
    <property type="term" value="F:3-oxoacyl-[acyl-carrier-protein] synthase activity"/>
    <property type="evidence" value="ECO:0007669"/>
    <property type="project" value="InterPro"/>
</dbReference>
<comment type="caution">
    <text evidence="12">The sequence shown here is derived from an EMBL/GenBank/DDBJ whole genome shotgun (WGS) entry which is preliminary data.</text>
</comment>
<dbReference type="InterPro" id="IPR016035">
    <property type="entry name" value="Acyl_Trfase/lysoPLipase"/>
</dbReference>
<evidence type="ECO:0000256" key="2">
    <source>
        <dbReference type="ARBA" id="ARBA00022450"/>
    </source>
</evidence>
<dbReference type="InterPro" id="IPR057326">
    <property type="entry name" value="KR_dom"/>
</dbReference>
<dbReference type="PROSITE" id="PS00606">
    <property type="entry name" value="KS3_1"/>
    <property type="match status" value="2"/>
</dbReference>
<dbReference type="SMART" id="SM01294">
    <property type="entry name" value="PKS_PP_betabranch"/>
    <property type="match status" value="2"/>
</dbReference>
<dbReference type="Gene3D" id="3.10.129.110">
    <property type="entry name" value="Polyketide synthase dehydratase"/>
    <property type="match status" value="1"/>
</dbReference>
<dbReference type="EMBL" id="VIWT01000001">
    <property type="protein sequence ID" value="TWF99634.1"/>
    <property type="molecule type" value="Genomic_DNA"/>
</dbReference>
<dbReference type="CDD" id="cd00833">
    <property type="entry name" value="PKS"/>
    <property type="match status" value="2"/>
</dbReference>
<dbReference type="PANTHER" id="PTHR43775">
    <property type="entry name" value="FATTY ACID SYNTHASE"/>
    <property type="match status" value="1"/>
</dbReference>
<evidence type="ECO:0000259" key="11">
    <source>
        <dbReference type="PROSITE" id="PS52019"/>
    </source>
</evidence>
<evidence type="ECO:0000256" key="1">
    <source>
        <dbReference type="ARBA" id="ARBA00004792"/>
    </source>
</evidence>
<dbReference type="InterPro" id="IPR050091">
    <property type="entry name" value="PKS_NRPS_Biosynth_Enz"/>
</dbReference>
<dbReference type="InterPro" id="IPR018201">
    <property type="entry name" value="Ketoacyl_synth_AS"/>
</dbReference>
<dbReference type="SMART" id="SM00822">
    <property type="entry name" value="PKS_KR"/>
    <property type="match status" value="2"/>
</dbReference>
<dbReference type="GO" id="GO:0033068">
    <property type="term" value="P:macrolide biosynthetic process"/>
    <property type="evidence" value="ECO:0007669"/>
    <property type="project" value="UniProtKB-ARBA"/>
</dbReference>
<evidence type="ECO:0000313" key="13">
    <source>
        <dbReference type="Proteomes" id="UP000317940"/>
    </source>
</evidence>
<feature type="domain" description="PKS/mFAS DH" evidence="11">
    <location>
        <begin position="2071"/>
        <end position="2354"/>
    </location>
</feature>
<dbReference type="PANTHER" id="PTHR43775:SF51">
    <property type="entry name" value="INACTIVE PHENOLPHTHIOCEROL SYNTHESIS POLYKETIDE SYNTHASE TYPE I PKS1-RELATED"/>
    <property type="match status" value="1"/>
</dbReference>
<keyword evidence="3" id="KW-0597">Phosphoprotein</keyword>
<dbReference type="SMART" id="SM00825">
    <property type="entry name" value="PKS_KS"/>
    <property type="match status" value="2"/>
</dbReference>
<dbReference type="InterPro" id="IPR001227">
    <property type="entry name" value="Ac_transferase_dom_sf"/>
</dbReference>
<dbReference type="InterPro" id="IPR036291">
    <property type="entry name" value="NAD(P)-bd_dom_sf"/>
</dbReference>
<evidence type="ECO:0000313" key="12">
    <source>
        <dbReference type="EMBL" id="TWF99634.1"/>
    </source>
</evidence>
<feature type="domain" description="Ketosynthase family 3 (KS3)" evidence="10">
    <location>
        <begin position="1193"/>
        <end position="1618"/>
    </location>
</feature>
<dbReference type="InterPro" id="IPR020841">
    <property type="entry name" value="PKS_Beta-ketoAc_synthase_dom"/>
</dbReference>
<feature type="domain" description="Ketosynthase family 3 (KS3)" evidence="10">
    <location>
        <begin position="27"/>
        <end position="439"/>
    </location>
</feature>
<reference evidence="12 13" key="1">
    <citation type="submission" date="2019-06" db="EMBL/GenBank/DDBJ databases">
        <title>Sequencing the genomes of 1000 actinobacteria strains.</title>
        <authorList>
            <person name="Klenk H.-P."/>
        </authorList>
    </citation>
    <scope>NUCLEOTIDE SEQUENCE [LARGE SCALE GENOMIC DNA]</scope>
    <source>
        <strain evidence="12 13">DSM 44826</strain>
    </source>
</reference>
<feature type="region of interest" description="C-terminal hotdog fold" evidence="8">
    <location>
        <begin position="2201"/>
        <end position="2354"/>
    </location>
</feature>
<dbReference type="InterPro" id="IPR014043">
    <property type="entry name" value="Acyl_transferase_dom"/>
</dbReference>
<dbReference type="InterPro" id="IPR016036">
    <property type="entry name" value="Malonyl_transacylase_ACP-bd"/>
</dbReference>
<dbReference type="Pfam" id="PF00550">
    <property type="entry name" value="PP-binding"/>
    <property type="match status" value="2"/>
</dbReference>
<dbReference type="PROSITE" id="PS52019">
    <property type="entry name" value="PKS_MFAS_DH"/>
    <property type="match status" value="1"/>
</dbReference>
<dbReference type="Pfam" id="PF16197">
    <property type="entry name" value="KAsynt_C_assoc"/>
    <property type="match status" value="2"/>
</dbReference>
<feature type="active site" description="Proton donor; for dehydratase activity" evidence="8">
    <location>
        <position position="2261"/>
    </location>
</feature>
<dbReference type="SUPFAM" id="SSF53901">
    <property type="entry name" value="Thiolase-like"/>
    <property type="match status" value="2"/>
</dbReference>
<dbReference type="PROSITE" id="PS00012">
    <property type="entry name" value="PHOSPHOPANTETHEINE"/>
    <property type="match status" value="1"/>
</dbReference>
<feature type="active site" description="Proton acceptor; for dehydratase activity" evidence="8">
    <location>
        <position position="2101"/>
    </location>
</feature>
<dbReference type="RefSeq" id="WP_145905857.1">
    <property type="nucleotide sequence ID" value="NZ_BAAAMZ010000006.1"/>
</dbReference>
<dbReference type="GO" id="GO:0031177">
    <property type="term" value="F:phosphopantetheine binding"/>
    <property type="evidence" value="ECO:0007669"/>
    <property type="project" value="InterPro"/>
</dbReference>
<dbReference type="GO" id="GO:0005886">
    <property type="term" value="C:plasma membrane"/>
    <property type="evidence" value="ECO:0007669"/>
    <property type="project" value="TreeGrafter"/>
</dbReference>
<keyword evidence="6" id="KW-0511">Multifunctional enzyme</keyword>
<dbReference type="Gene3D" id="3.40.47.10">
    <property type="match status" value="2"/>
</dbReference>
<dbReference type="InterPro" id="IPR016039">
    <property type="entry name" value="Thiolase-like"/>
</dbReference>
<protein>
    <submittedName>
        <fullName evidence="12">Acyl transferase domain-containing protein</fullName>
    </submittedName>
</protein>
<dbReference type="InterPro" id="IPR020807">
    <property type="entry name" value="PKS_DH"/>
</dbReference>
<dbReference type="GO" id="GO:0005737">
    <property type="term" value="C:cytoplasm"/>
    <property type="evidence" value="ECO:0007669"/>
    <property type="project" value="TreeGrafter"/>
</dbReference>
<dbReference type="GO" id="GO:0006633">
    <property type="term" value="P:fatty acid biosynthetic process"/>
    <property type="evidence" value="ECO:0007669"/>
    <property type="project" value="InterPro"/>
</dbReference>
<comment type="pathway">
    <text evidence="1">Antibiotic biosynthesis.</text>
</comment>
<evidence type="ECO:0000256" key="5">
    <source>
        <dbReference type="ARBA" id="ARBA00023194"/>
    </source>
</evidence>
<dbReference type="Gene3D" id="3.40.50.720">
    <property type="entry name" value="NAD(P)-binding Rossmann-like Domain"/>
    <property type="match status" value="2"/>
</dbReference>
<organism evidence="12 13">
    <name type="scientific">Kitasatospora viridis</name>
    <dbReference type="NCBI Taxonomy" id="281105"/>
    <lineage>
        <taxon>Bacteria</taxon>
        <taxon>Bacillati</taxon>
        <taxon>Actinomycetota</taxon>
        <taxon>Actinomycetes</taxon>
        <taxon>Kitasatosporales</taxon>
        <taxon>Streptomycetaceae</taxon>
        <taxon>Kitasatospora</taxon>
    </lineage>
</organism>
<dbReference type="Pfam" id="PF21089">
    <property type="entry name" value="PKS_DH_N"/>
    <property type="match status" value="1"/>
</dbReference>
<dbReference type="Pfam" id="PF00109">
    <property type="entry name" value="ketoacyl-synt"/>
    <property type="match status" value="2"/>
</dbReference>
<accession>A0A561UJU1</accession>
<proteinExistence type="predicted"/>
<dbReference type="InterPro" id="IPR006162">
    <property type="entry name" value="Ppantetheine_attach_site"/>
</dbReference>
<dbReference type="PROSITE" id="PS50075">
    <property type="entry name" value="CARRIER"/>
    <property type="match status" value="2"/>
</dbReference>
<keyword evidence="2" id="KW-0596">Phosphopantetheine</keyword>
<keyword evidence="4 12" id="KW-0808">Transferase</keyword>
<dbReference type="SMART" id="SM00823">
    <property type="entry name" value="PKS_PP"/>
    <property type="match status" value="2"/>
</dbReference>
<dbReference type="CDD" id="cd08952">
    <property type="entry name" value="KR_1_SDR_x"/>
    <property type="match status" value="1"/>
</dbReference>
<dbReference type="InterPro" id="IPR049900">
    <property type="entry name" value="PKS_mFAS_DH"/>
</dbReference>
<evidence type="ECO:0000256" key="8">
    <source>
        <dbReference type="PROSITE-ProRule" id="PRU01363"/>
    </source>
</evidence>
<dbReference type="SUPFAM" id="SSF51735">
    <property type="entry name" value="NAD(P)-binding Rossmann-fold domains"/>
    <property type="match status" value="3"/>
</dbReference>
<dbReference type="SMART" id="SM00827">
    <property type="entry name" value="PKS_AT"/>
    <property type="match status" value="1"/>
</dbReference>
<dbReference type="Pfam" id="PF08659">
    <property type="entry name" value="KR"/>
    <property type="match status" value="2"/>
</dbReference>
<keyword evidence="13" id="KW-1185">Reference proteome</keyword>
<dbReference type="InterPro" id="IPR020806">
    <property type="entry name" value="PKS_PP-bd"/>
</dbReference>
<dbReference type="Pfam" id="PF02801">
    <property type="entry name" value="Ketoacyl-synt_C"/>
    <property type="match status" value="2"/>
</dbReference>
<dbReference type="InterPro" id="IPR014031">
    <property type="entry name" value="Ketoacyl_synth_C"/>
</dbReference>
<dbReference type="OrthoDB" id="9778690at2"/>
<sequence>MTTQTPMTRAMETIKRLRAQLDAAAGAQPLAVVGVGLRLPGGIHDLDGYWEALATGRDLVQPLPHSRKGPFAEQWEGLPQRGGFLDEVLEFDAEAFGISPREARGLDPQHRLLLEVTAEALDDAALPRDRMQDTRAGLYIGITGQDYRDWMAGEPDASWATGNGHCFAAGRIAYTMGLTGPAVALDTACSSSLVAVHLARQALRRGECDLAIAGGVNLVLSPRSTRLVEQTRSLAPDGLCKSFDARANGFTRGEGAGVVVLKRLDDALRDGDRVHAVVRGSAVNQDGRSTGFTAPNVLAQIALIRAALADAELTPADIGLVEAHGTGTALGDPIEMEAVLEALGRRNGGARLHVGSVKANLGHLESAAGIAGLLKGILCLQRRQVPPLVHFRTLNPRIDLAGTGVALAGALEPWGPAGDCAGVSSFGMSGTNAHVILGPAGAPAAVAEEEPVTGFELSARTPEALRALAGRLGGHLAGAPAADYPAFAYTVTAGRPRFAERARITAADPLAAGAALAALAADEPSAAVSRPGSEEEALAVPARRVVSLPGYPWQRQRYAPEPASVEPMSPELTGHELAWRQAVLPEPAADAHALVLAGDDAELLELLARQASALGLRGVLLGGAPVPGWEHAALPDGADSWSAFWAGRPAGERVALVLAFAATPLPAELGAGPDPAARGAALCTAVTAAVHGLDRGSAAGAAWAVTRGARQVTGADPVAATDHGLLHGLAPALGLEFPASWGGVCDLPAAPGAADAAALLRLVRQDGGEDLAAVRGGGVLVGRLREVAVRRSDAPAIRPDASYLVTGGLGAIGREAVTELVRRGARHLLLIGRTPQERLAGEAEALLRRLRADGVDVRYRSADCDSAAELAEACRETADLPPVRGVVHTAGALPRQPLAEADADTFATALRGKFTGAWWLHLIGRDWPLDFFTQTSSVSALWGTEGYGAYGAANGGLDALAEHRAAAGRPAVSVAFGPWALAGMADAAERAELARLGVGALDGPTGRAHLLDRPAGAGRLAVACPVDWARFAEVTAVRRRRPLFEELAPAQESIVDVTSNQVALVAEELLALPELARPAAARGRVAGLVAAVLGHAEGHPLREDVGFFDLGLDSIMAVDLERELSAVFGVRVPVAEIFDHPTVARLADHVLALLTPRPVAPRPVETPPPLPAPAATPAPVPVAAAGPAPAVAAEPIAIVGMAGRFPGADSVEEFWQLLIEGRDGVGPVPDRVWDRAALTDADPLRPGTITTDQGGFLRDPARFDAAFFDIPAREAESLDPQHRLLLEVAWHALEDGRIDPRALRDSSTGVWLGISNSDYARLLEQGGPEQLDAYFSTGTALNAAAGRLSYLLGLTGPALAVDTACSSSLVALHLAIRSLRSGETDCAITAGVNVIAAPAASVAVSRAHMLSPDGRCKTFSAEADGFVRSEGCGVLVLKRLGDARRDGDRVLALLHGSAVNQDGASSGLTAPNGRAQQAVIGAALADAGVDGSAVSYLEAHGTGTSLGDPIELRAAWSVLGADRHPGEPLLIGSVKSNIGHCESASGMASVIKTVLALRHQRIPGNLHCETRNPHVPWREMNLRVCDTEVPWRAGERPRLAGVSGFGFSGTNAHLVIGEAADAPSVPFATTDAPVLLPLSAPDEAGLERLTAAWEKHLTDLPAGELPAAAVTAGSGRAHFPVRRALLGRDREELLAALRGPTTPHRATRAPRVAFLFSGQGSQHFGMGRELYATEPVFRAVIDACDRVTAPQLGVSLHQVMFHGAEKELVNQTRFTQPALVALELGLAALWESWGVTASAVLGHSVGEIAAAIHAGVMDLETGLTLITHRARLMQETAPGAMLAVSATSEQVQEWLDGFELDVAAVNGPQAVVVAGAPEEVARFAARMKEQRVVARPLVVSHAFHSRLMEPMLGELRTVLEPFEFGAPRIPLIANVTGELATPATYGADYWAEHVRRPVRFHQGAQRLAELEIDLCLELGPDRTLGHLVTAAGLAPAGGTLPSLRRGGKDRAILAAAARTLYEHGQELNWARVQAGSSPQRGAAPRYPFAETAYWTTVRPRPAAAPAARAAHWGAELRSPALSGRAFAFERTAEFPGYLTDHRLYGTVVTPAASHLGTLLSALAGGGRPFAIEDLVCPRALVIKDGERYEAQILLADGELTVQSLIDREENRWERHLAARLGPTAGPLPALPDRDAFIADADRHITGAAFYSYFRELGYTLGPSFQWIADVWIRGSEALVRYQQPQLPDDPADYEVYPGLIDSCFQSIAGFMVDDEAAEAPSLAIPFAAARLAFPGRPEGGGELWGHVRVTKAEPLPHGRSRVETADLHLFTGAGTTVFTADGFRVRHAPKAVLEQSLRGGTPHAHELVWAARPERAAGTGTRHRVLVLGRPDEWTASLAEALAALGHDASVAADATALDAATGLVLDTRFGQVAEAAACDALDAAVALARTLREEAPRSVPYAVLGDGRAAAAPVREALWGMLAALEAEDAERRLLRITPHPELARDARALAALLAAELDAGLPELRLALDPDGPKAARLVPLARAGAEPRWRGGVLVTGGLGALGLSVARTLAEQGAPALTLMGRSAPDETARRVIDELVAAGVEVTVTAGDVTDPEDCARAVRAAEPLCAVFHLAGVNRDGAFENLTADSFEQVFAAKARGAEHLAAAARGAGLDAFVLFSSVSSVLGSAGQANYAAANGYLNGLAQALRDSGVPATSVAWGPWVPADKGGMAAAAAVERATERLGVRPLDDAEAGPLLALAAGGERAGLVAVALDPQRYAERLAGHPRGALLAGSAPVVQRATGGRERGWLLDRLTGPAGAGRDAELRGAELRDAIRDLVGEVLGDPARADDTIGFADLGLDSIMVIDLRTQLAHALGTELPATVAIDHPTVAALADYVTGSLFAEAPVPEAAVPDDGADQGDPRDLSFEELIRAVQNDLEA</sequence>
<dbReference type="InterPro" id="IPR049551">
    <property type="entry name" value="PKS_DH_C"/>
</dbReference>
<dbReference type="SUPFAM" id="SSF52151">
    <property type="entry name" value="FabD/lysophospholipase-like"/>
    <property type="match status" value="1"/>
</dbReference>
<evidence type="ECO:0000259" key="10">
    <source>
        <dbReference type="PROSITE" id="PS52004"/>
    </source>
</evidence>
<dbReference type="InterPro" id="IPR009081">
    <property type="entry name" value="PP-bd_ACP"/>
</dbReference>
<keyword evidence="7" id="KW-0012">Acyltransferase</keyword>
<keyword evidence="5" id="KW-0045">Antibiotic biosynthesis</keyword>
<dbReference type="GO" id="GO:0004312">
    <property type="term" value="F:fatty acid synthase activity"/>
    <property type="evidence" value="ECO:0007669"/>
    <property type="project" value="TreeGrafter"/>
</dbReference>